<dbReference type="Pfam" id="PF00019">
    <property type="entry name" value="TGF_beta"/>
    <property type="match status" value="1"/>
</dbReference>
<dbReference type="SMART" id="SM00204">
    <property type="entry name" value="TGFB"/>
    <property type="match status" value="1"/>
</dbReference>
<comment type="caution">
    <text evidence="6">The sequence shown here is derived from an EMBL/GenBank/DDBJ whole genome shotgun (WGS) entry which is preliminary data.</text>
</comment>
<name>A0A5J5CUX7_9PERO</name>
<keyword evidence="7" id="KW-1185">Reference proteome</keyword>
<comment type="similarity">
    <text evidence="2 4">Belongs to the TGF-beta family.</text>
</comment>
<dbReference type="PANTHER" id="PTHR11848">
    <property type="entry name" value="TGF-BETA FAMILY"/>
    <property type="match status" value="1"/>
</dbReference>
<keyword evidence="3" id="KW-0964">Secreted</keyword>
<dbReference type="SUPFAM" id="SSF57501">
    <property type="entry name" value="Cystine-knot cytokines"/>
    <property type="match status" value="1"/>
</dbReference>
<evidence type="ECO:0000259" key="5">
    <source>
        <dbReference type="PROSITE" id="PS51362"/>
    </source>
</evidence>
<keyword evidence="4" id="KW-0339">Growth factor</keyword>
<dbReference type="GO" id="GO:0005615">
    <property type="term" value="C:extracellular space"/>
    <property type="evidence" value="ECO:0007669"/>
    <property type="project" value="TreeGrafter"/>
</dbReference>
<sequence length="339" mass="37007">MGADEELEVVSSQHLLSDIWPPVAPSASHLIGNTAILGHWVTPQHIHYLVELLVVERAAWKVLPVSGARAVVSQRTHSTSAFNWSTGLPVVYCLSLTAIDCMLCGLRKTESRPILHTPFICLERPFVIPASSSYLWCDSQLYYNRKVPSKEEPAASVNAPVSHHRCQIGSLQSIRKGLLGTLNLQTEPQLPAGGLDGVREQWRNTFSTVAHKAKDTEVPASSVHSVSPDGANSTSLKCCSMASEVFMKDLGWDNWVIHPASLTIIQCALCNHEVNTEQCPSAHTDVQDADSQVPCCQPTSQEMVPVLYMDEFSTLVISSVQLTRSCGCGPGDLQQPSRE</sequence>
<dbReference type="PROSITE" id="PS51362">
    <property type="entry name" value="TGF_BETA_2"/>
    <property type="match status" value="1"/>
</dbReference>
<dbReference type="Proteomes" id="UP000327493">
    <property type="component" value="Chromosome 16"/>
</dbReference>
<evidence type="ECO:0000256" key="2">
    <source>
        <dbReference type="ARBA" id="ARBA00006656"/>
    </source>
</evidence>
<dbReference type="InterPro" id="IPR015615">
    <property type="entry name" value="TGF-beta-rel"/>
</dbReference>
<comment type="subcellular location">
    <subcellularLocation>
        <location evidence="1">Secreted</location>
    </subcellularLocation>
</comment>
<evidence type="ECO:0000256" key="3">
    <source>
        <dbReference type="ARBA" id="ARBA00022525"/>
    </source>
</evidence>
<protein>
    <recommendedName>
        <fullName evidence="5">TGF-beta family profile domain-containing protein</fullName>
    </recommendedName>
</protein>
<feature type="domain" description="TGF-beta family profile" evidence="5">
    <location>
        <begin position="221"/>
        <end position="329"/>
    </location>
</feature>
<dbReference type="GO" id="GO:0005125">
    <property type="term" value="F:cytokine activity"/>
    <property type="evidence" value="ECO:0007669"/>
    <property type="project" value="TreeGrafter"/>
</dbReference>
<accession>A0A5J5CUX7</accession>
<evidence type="ECO:0000313" key="7">
    <source>
        <dbReference type="Proteomes" id="UP000327493"/>
    </source>
</evidence>
<dbReference type="AlphaFoldDB" id="A0A5J5CUX7"/>
<dbReference type="GO" id="GO:0008083">
    <property type="term" value="F:growth factor activity"/>
    <property type="evidence" value="ECO:0007669"/>
    <property type="project" value="UniProtKB-KW"/>
</dbReference>
<evidence type="ECO:0000313" key="6">
    <source>
        <dbReference type="EMBL" id="KAA8584466.1"/>
    </source>
</evidence>
<evidence type="ECO:0000256" key="4">
    <source>
        <dbReference type="RuleBase" id="RU000354"/>
    </source>
</evidence>
<gene>
    <name evidence="6" type="ORF">FQN60_008251</name>
</gene>
<evidence type="ECO:0000256" key="1">
    <source>
        <dbReference type="ARBA" id="ARBA00004613"/>
    </source>
</evidence>
<dbReference type="EMBL" id="VOFY01000016">
    <property type="protein sequence ID" value="KAA8584466.1"/>
    <property type="molecule type" value="Genomic_DNA"/>
</dbReference>
<dbReference type="InterPro" id="IPR001839">
    <property type="entry name" value="TGF-b_C"/>
</dbReference>
<dbReference type="PANTHER" id="PTHR11848:SF309">
    <property type="entry name" value="INHIBIN BETA CHAIN"/>
    <property type="match status" value="1"/>
</dbReference>
<reference evidence="6 7" key="1">
    <citation type="submission" date="2019-08" db="EMBL/GenBank/DDBJ databases">
        <title>A chromosome-level genome assembly, high-density linkage maps, and genome scans reveal the genomic architecture of hybrid incompatibilities underlying speciation via character displacement in darters (Percidae: Etheostominae).</title>
        <authorList>
            <person name="Moran R.L."/>
            <person name="Catchen J.M."/>
            <person name="Fuller R.C."/>
        </authorList>
    </citation>
    <scope>NUCLEOTIDE SEQUENCE [LARGE SCALE GENOMIC DNA]</scope>
    <source>
        <strain evidence="6">EspeVRDwgs_2016</strain>
        <tissue evidence="6">Muscle</tissue>
    </source>
</reference>
<organism evidence="6 7">
    <name type="scientific">Etheostoma spectabile</name>
    <name type="common">orangethroat darter</name>
    <dbReference type="NCBI Taxonomy" id="54343"/>
    <lineage>
        <taxon>Eukaryota</taxon>
        <taxon>Metazoa</taxon>
        <taxon>Chordata</taxon>
        <taxon>Craniata</taxon>
        <taxon>Vertebrata</taxon>
        <taxon>Euteleostomi</taxon>
        <taxon>Actinopterygii</taxon>
        <taxon>Neopterygii</taxon>
        <taxon>Teleostei</taxon>
        <taxon>Neoteleostei</taxon>
        <taxon>Acanthomorphata</taxon>
        <taxon>Eupercaria</taxon>
        <taxon>Perciformes</taxon>
        <taxon>Percoidei</taxon>
        <taxon>Percidae</taxon>
        <taxon>Etheostomatinae</taxon>
        <taxon>Etheostoma</taxon>
    </lineage>
</organism>
<dbReference type="Gene3D" id="2.10.90.10">
    <property type="entry name" value="Cystine-knot cytokines"/>
    <property type="match status" value="1"/>
</dbReference>
<proteinExistence type="inferred from homology"/>
<dbReference type="CDD" id="cd19379">
    <property type="entry name" value="TGF_beta_GSDF"/>
    <property type="match status" value="1"/>
</dbReference>
<dbReference type="InterPro" id="IPR029034">
    <property type="entry name" value="Cystine-knot_cytokine"/>
</dbReference>